<dbReference type="Gene3D" id="1.10.10.10">
    <property type="entry name" value="Winged helix-like DNA-binding domain superfamily/Winged helix DNA-binding domain"/>
    <property type="match status" value="1"/>
</dbReference>
<dbReference type="RefSeq" id="WP_331791167.1">
    <property type="nucleotide sequence ID" value="NZ_BAAAUO010000002.1"/>
</dbReference>
<proteinExistence type="inferred from homology"/>
<evidence type="ECO:0000313" key="2">
    <source>
        <dbReference type="EMBL" id="MEF2254674.1"/>
    </source>
</evidence>
<gene>
    <name evidence="2" type="ORF">V2V91_05915</name>
</gene>
<dbReference type="InterPro" id="IPR043129">
    <property type="entry name" value="ATPase_NBD"/>
</dbReference>
<dbReference type="SUPFAM" id="SSF46785">
    <property type="entry name" value="Winged helix' DNA-binding domain"/>
    <property type="match status" value="1"/>
</dbReference>
<dbReference type="PANTHER" id="PTHR18964:SF149">
    <property type="entry name" value="BIFUNCTIONAL UDP-N-ACETYLGLUCOSAMINE 2-EPIMERASE_N-ACETYLMANNOSAMINE KINASE"/>
    <property type="match status" value="1"/>
</dbReference>
<accession>A0ABU7V4Q7</accession>
<keyword evidence="3" id="KW-1185">Reference proteome</keyword>
<dbReference type="SUPFAM" id="SSF53067">
    <property type="entry name" value="Actin-like ATPase domain"/>
    <property type="match status" value="1"/>
</dbReference>
<dbReference type="PANTHER" id="PTHR18964">
    <property type="entry name" value="ROK (REPRESSOR, ORF, KINASE) FAMILY"/>
    <property type="match status" value="1"/>
</dbReference>
<protein>
    <submittedName>
        <fullName evidence="2">ROK family protein</fullName>
    </submittedName>
</protein>
<evidence type="ECO:0000256" key="1">
    <source>
        <dbReference type="ARBA" id="ARBA00006479"/>
    </source>
</evidence>
<dbReference type="InterPro" id="IPR049874">
    <property type="entry name" value="ROK_cs"/>
</dbReference>
<name>A0ABU7V4Q7_9MICO</name>
<dbReference type="InterPro" id="IPR036390">
    <property type="entry name" value="WH_DNA-bd_sf"/>
</dbReference>
<dbReference type="PROSITE" id="PS01125">
    <property type="entry name" value="ROK"/>
    <property type="match status" value="1"/>
</dbReference>
<organism evidence="2 3">
    <name type="scientific">Microbacterium schleiferi</name>
    <dbReference type="NCBI Taxonomy" id="69362"/>
    <lineage>
        <taxon>Bacteria</taxon>
        <taxon>Bacillati</taxon>
        <taxon>Actinomycetota</taxon>
        <taxon>Actinomycetes</taxon>
        <taxon>Micrococcales</taxon>
        <taxon>Microbacteriaceae</taxon>
        <taxon>Microbacterium</taxon>
    </lineage>
</organism>
<sequence>MAKVNRSTADVNRTAILAHLGGQGPASRAELARALDVSPALVTQLTRDLLTEGLVEELEVASSGGRPARRLGIVARGLTALGVKVAPDHVAIVEVGIDGVVARSETAEFDAVSPVATSTLIDLIRAFIAKGSAASILGVGVGLPGTVAEQGVGIVDSTQLGWHQVPLGDLLRRGLELPVVVENNVNALCVAEHLFGQGRGSDNVLVVTVGNGVGAGIIADGAIVRGRAGGAGDLGHMPVREDGPLCQCGNRGCLEAIVGQGALVNDARSIRLLGAHEGIDELRALADSGNADAREIFAHAGHTFGRALAGAVNLFDPDVVVLSGEGVEAWHYWSDSFEKALRGALVPGKRGTPVAVERWLDDRWAQGAAALVLATPFDAHGVSGEQGRLVRERFVTSLEVNR</sequence>
<dbReference type="InterPro" id="IPR000600">
    <property type="entry name" value="ROK"/>
</dbReference>
<dbReference type="Gene3D" id="3.30.420.40">
    <property type="match status" value="2"/>
</dbReference>
<evidence type="ECO:0000313" key="3">
    <source>
        <dbReference type="Proteomes" id="UP001351900"/>
    </source>
</evidence>
<dbReference type="EMBL" id="JAZHOV010000003">
    <property type="protein sequence ID" value="MEF2254674.1"/>
    <property type="molecule type" value="Genomic_DNA"/>
</dbReference>
<dbReference type="InterPro" id="IPR036388">
    <property type="entry name" value="WH-like_DNA-bd_sf"/>
</dbReference>
<dbReference type="Proteomes" id="UP001351900">
    <property type="component" value="Unassembled WGS sequence"/>
</dbReference>
<reference evidence="2 3" key="1">
    <citation type="submission" date="2024-01" db="EMBL/GenBank/DDBJ databases">
        <title>the genome sequence of strain Microbacterium schleiferi NBRC 15075.</title>
        <authorList>
            <person name="Ding Y."/>
            <person name="Zhang G."/>
        </authorList>
    </citation>
    <scope>NUCLEOTIDE SEQUENCE [LARGE SCALE GENOMIC DNA]</scope>
    <source>
        <strain evidence="2 3">NBRC 15075</strain>
    </source>
</reference>
<comment type="caution">
    <text evidence="2">The sequence shown here is derived from an EMBL/GenBank/DDBJ whole genome shotgun (WGS) entry which is preliminary data.</text>
</comment>
<comment type="similarity">
    <text evidence="1">Belongs to the ROK (NagC/XylR) family.</text>
</comment>
<dbReference type="Pfam" id="PF00480">
    <property type="entry name" value="ROK"/>
    <property type="match status" value="1"/>
</dbReference>